<keyword evidence="4 6" id="KW-1015">Disulfide bond</keyword>
<dbReference type="SMART" id="SM00005">
    <property type="entry name" value="DEATH"/>
    <property type="match status" value="1"/>
</dbReference>
<feature type="domain" description="TNFR-Cys" evidence="10">
    <location>
        <begin position="112"/>
        <end position="152"/>
    </location>
</feature>
<dbReference type="PANTHER" id="PTHR46874">
    <property type="entry name" value="TUMOR NECROSIS FACTOR RECEPTOR SUPERFAMILY MEMBER 6"/>
    <property type="match status" value="1"/>
</dbReference>
<dbReference type="PANTHER" id="PTHR46874:SF1">
    <property type="entry name" value="TUMOR NECROSIS FACTOR RECEPTOR SUPERFAMILY MEMBER 6"/>
    <property type="match status" value="1"/>
</dbReference>
<dbReference type="GO" id="GO:0097049">
    <property type="term" value="P:motor neuron apoptotic process"/>
    <property type="evidence" value="ECO:0007669"/>
    <property type="project" value="TreeGrafter"/>
</dbReference>
<evidence type="ECO:0000256" key="1">
    <source>
        <dbReference type="ARBA" id="ARBA00022703"/>
    </source>
</evidence>
<dbReference type="InterPro" id="IPR011029">
    <property type="entry name" value="DEATH-like_dom_sf"/>
</dbReference>
<comment type="caution">
    <text evidence="6">Lacks conserved residue(s) required for the propagation of feature annotation.</text>
</comment>
<keyword evidence="7" id="KW-1133">Transmembrane helix</keyword>
<dbReference type="NCBIfam" id="TIGR01167">
    <property type="entry name" value="LPXTG_anchor"/>
    <property type="match status" value="1"/>
</dbReference>
<keyword evidence="3" id="KW-0677">Repeat</keyword>
<keyword evidence="2 8" id="KW-0732">Signal</keyword>
<dbReference type="GeneID" id="115597149"/>
<dbReference type="OMA" id="RDTKCRC"/>
<reference evidence="11" key="2">
    <citation type="submission" date="2025-08" db="UniProtKB">
        <authorList>
            <consortium name="Ensembl"/>
        </authorList>
    </citation>
    <scope>IDENTIFICATION</scope>
</reference>
<evidence type="ECO:0000259" key="9">
    <source>
        <dbReference type="PROSITE" id="PS50017"/>
    </source>
</evidence>
<evidence type="ECO:0000313" key="11">
    <source>
        <dbReference type="Ensembl" id="ENSSAUP00010036811.1"/>
    </source>
</evidence>
<feature type="domain" description="Death" evidence="9">
    <location>
        <begin position="240"/>
        <end position="309"/>
    </location>
</feature>
<keyword evidence="7" id="KW-0812">Transmembrane</keyword>
<feature type="signal peptide" evidence="8">
    <location>
        <begin position="1"/>
        <end position="25"/>
    </location>
</feature>
<dbReference type="Gene3D" id="1.10.533.10">
    <property type="entry name" value="Death Domain, Fas"/>
    <property type="match status" value="1"/>
</dbReference>
<dbReference type="GO" id="GO:0031265">
    <property type="term" value="C:CD95 death-inducing signaling complex"/>
    <property type="evidence" value="ECO:0007669"/>
    <property type="project" value="TreeGrafter"/>
</dbReference>
<dbReference type="SUPFAM" id="SSF47986">
    <property type="entry name" value="DEATH domain"/>
    <property type="match status" value="1"/>
</dbReference>
<dbReference type="Pfam" id="PF00531">
    <property type="entry name" value="Death"/>
    <property type="match status" value="1"/>
</dbReference>
<dbReference type="GO" id="GO:0009897">
    <property type="term" value="C:external side of plasma membrane"/>
    <property type="evidence" value="ECO:0007669"/>
    <property type="project" value="TreeGrafter"/>
</dbReference>
<evidence type="ECO:0000256" key="5">
    <source>
        <dbReference type="ARBA" id="ARBA00023180"/>
    </source>
</evidence>
<keyword evidence="7" id="KW-0472">Membrane</keyword>
<name>A0A671WJP3_SPAAU</name>
<evidence type="ECO:0000256" key="4">
    <source>
        <dbReference type="ARBA" id="ARBA00023157"/>
    </source>
</evidence>
<dbReference type="GO" id="GO:0043066">
    <property type="term" value="P:negative regulation of apoptotic process"/>
    <property type="evidence" value="ECO:0007669"/>
    <property type="project" value="TreeGrafter"/>
</dbReference>
<dbReference type="GeneTree" id="ENSGT00950000183126"/>
<dbReference type="GO" id="GO:0006924">
    <property type="term" value="P:activation-induced cell death of T cells"/>
    <property type="evidence" value="ECO:0007669"/>
    <property type="project" value="TreeGrafter"/>
</dbReference>
<evidence type="ECO:0000313" key="12">
    <source>
        <dbReference type="Proteomes" id="UP000472265"/>
    </source>
</evidence>
<proteinExistence type="predicted"/>
<dbReference type="GO" id="GO:0032872">
    <property type="term" value="P:regulation of stress-activated MAPK cascade"/>
    <property type="evidence" value="ECO:0007669"/>
    <property type="project" value="TreeGrafter"/>
</dbReference>
<keyword evidence="5" id="KW-0325">Glycoprotein</keyword>
<feature type="chain" id="PRO_5025546971" evidence="8">
    <location>
        <begin position="26"/>
        <end position="315"/>
    </location>
</feature>
<evidence type="ECO:0000256" key="2">
    <source>
        <dbReference type="ARBA" id="ARBA00022729"/>
    </source>
</evidence>
<dbReference type="RefSeq" id="XP_030298732.1">
    <property type="nucleotide sequence ID" value="XM_030442872.1"/>
</dbReference>
<dbReference type="GO" id="GO:0045121">
    <property type="term" value="C:membrane raft"/>
    <property type="evidence" value="ECO:0007669"/>
    <property type="project" value="TreeGrafter"/>
</dbReference>
<dbReference type="InterPro" id="IPR000488">
    <property type="entry name" value="Death_dom"/>
</dbReference>
<reference evidence="11" key="3">
    <citation type="submission" date="2025-09" db="UniProtKB">
        <authorList>
            <consortium name="Ensembl"/>
        </authorList>
    </citation>
    <scope>IDENTIFICATION</scope>
</reference>
<accession>A0A671WJP3</accession>
<dbReference type="GO" id="GO:0005031">
    <property type="term" value="F:tumor necrosis factor receptor activity"/>
    <property type="evidence" value="ECO:0007669"/>
    <property type="project" value="TreeGrafter"/>
</dbReference>
<feature type="repeat" description="TNFR-Cys" evidence="6">
    <location>
        <begin position="68"/>
        <end position="111"/>
    </location>
</feature>
<feature type="disulfide bond" evidence="6">
    <location>
        <begin position="69"/>
        <end position="84"/>
    </location>
</feature>
<dbReference type="InterPro" id="IPR001368">
    <property type="entry name" value="TNFR/NGFR_Cys_rich_reg"/>
</dbReference>
<evidence type="ECO:0000256" key="6">
    <source>
        <dbReference type="PROSITE-ProRule" id="PRU00206"/>
    </source>
</evidence>
<dbReference type="Ensembl" id="ENSSAUT00010038755.1">
    <property type="protein sequence ID" value="ENSSAUP00010036811.1"/>
    <property type="gene ID" value="ENSSAUG00010015531.1"/>
</dbReference>
<dbReference type="Proteomes" id="UP000472265">
    <property type="component" value="Chromosome 15"/>
</dbReference>
<dbReference type="SUPFAM" id="SSF57586">
    <property type="entry name" value="TNF receptor-like"/>
    <property type="match status" value="1"/>
</dbReference>
<dbReference type="InParanoid" id="A0A671WJP3"/>
<feature type="domain" description="TNFR-Cys" evidence="10">
    <location>
        <begin position="68"/>
        <end position="111"/>
    </location>
</feature>
<keyword evidence="1" id="KW-0053">Apoptosis</keyword>
<organism evidence="11 12">
    <name type="scientific">Sparus aurata</name>
    <name type="common">Gilthead sea bream</name>
    <dbReference type="NCBI Taxonomy" id="8175"/>
    <lineage>
        <taxon>Eukaryota</taxon>
        <taxon>Metazoa</taxon>
        <taxon>Chordata</taxon>
        <taxon>Craniata</taxon>
        <taxon>Vertebrata</taxon>
        <taxon>Euteleostomi</taxon>
        <taxon>Actinopterygii</taxon>
        <taxon>Neopterygii</taxon>
        <taxon>Teleostei</taxon>
        <taxon>Neoteleostei</taxon>
        <taxon>Acanthomorphata</taxon>
        <taxon>Eupercaria</taxon>
        <taxon>Spariformes</taxon>
        <taxon>Sparidae</taxon>
        <taxon>Sparus</taxon>
    </lineage>
</organism>
<dbReference type="PROSITE" id="PS50050">
    <property type="entry name" value="TNFR_NGFR_2"/>
    <property type="match status" value="2"/>
</dbReference>
<evidence type="ECO:0000256" key="7">
    <source>
        <dbReference type="SAM" id="Phobius"/>
    </source>
</evidence>
<dbReference type="OrthoDB" id="9949242at2759"/>
<evidence type="ECO:0000256" key="8">
    <source>
        <dbReference type="SAM" id="SignalP"/>
    </source>
</evidence>
<evidence type="ECO:0000259" key="10">
    <source>
        <dbReference type="PROSITE" id="PS50050"/>
    </source>
</evidence>
<sequence length="315" mass="34820">MTVAHPNKWPTLVITFVFFFQLVSGAVNSSQCQDGTYDHDGLKCCKCGIGLYVKEHCTANLEFGQCEPCDVNTYSSQPTGQTSCEPCTSCSHDSANLEEADKCTRAVNRKCRCKNDHYCVSGTSDNCKLCSPCAKCPKGVKETCKGNSDTVCNEKTEVVDNTGTIVGIIIAIAILIAVVGAAFWYYRRKKRRQNPPSQHPNGNVQGLDVELKEVRPLIKIPEMDLQPYLPDIAELIGWNDMKEIAIRSEIPMTKIDDCKRNNPNDAGEQTIELLNVWVQSQGLAAGEKLYQILEKTGKRLKADKVRDILLPGGIK</sequence>
<feature type="transmembrane region" description="Helical" evidence="7">
    <location>
        <begin position="165"/>
        <end position="186"/>
    </location>
</feature>
<evidence type="ECO:0000256" key="3">
    <source>
        <dbReference type="ARBA" id="ARBA00022737"/>
    </source>
</evidence>
<keyword evidence="12" id="KW-1185">Reference proteome</keyword>
<gene>
    <name evidence="11" type="primary">LOC115597149</name>
</gene>
<dbReference type="AlphaFoldDB" id="A0A671WJP3"/>
<dbReference type="Gene3D" id="2.10.50.10">
    <property type="entry name" value="Tumor Necrosis Factor Receptor, subunit A, domain 2"/>
    <property type="match status" value="2"/>
</dbReference>
<protein>
    <submittedName>
        <fullName evidence="11">Tumor necrosis factor receptor superfamily member 26-like</fullName>
    </submittedName>
</protein>
<feature type="repeat" description="TNFR-Cys" evidence="6">
    <location>
        <begin position="112"/>
        <end position="152"/>
    </location>
</feature>
<dbReference type="GO" id="GO:0097527">
    <property type="term" value="P:necroptotic signaling pathway"/>
    <property type="evidence" value="ECO:0007669"/>
    <property type="project" value="TreeGrafter"/>
</dbReference>
<dbReference type="GO" id="GO:0097192">
    <property type="term" value="P:extrinsic apoptotic signaling pathway in absence of ligand"/>
    <property type="evidence" value="ECO:0007669"/>
    <property type="project" value="TreeGrafter"/>
</dbReference>
<dbReference type="SMART" id="SM00208">
    <property type="entry name" value="TNFR"/>
    <property type="match status" value="3"/>
</dbReference>
<dbReference type="PROSITE" id="PS50017">
    <property type="entry name" value="DEATH_DOMAIN"/>
    <property type="match status" value="1"/>
</dbReference>
<reference evidence="11" key="1">
    <citation type="submission" date="2021-04" db="EMBL/GenBank/DDBJ databases">
        <authorList>
            <consortium name="Wellcome Sanger Institute Data Sharing"/>
        </authorList>
    </citation>
    <scope>NUCLEOTIDE SEQUENCE [LARGE SCALE GENOMIC DNA]</scope>
</reference>